<feature type="region of interest" description="Disordered" evidence="7">
    <location>
        <begin position="1118"/>
        <end position="1142"/>
    </location>
</feature>
<organism evidence="8 9">
    <name type="scientific">Mucor saturninus</name>
    <dbReference type="NCBI Taxonomy" id="64648"/>
    <lineage>
        <taxon>Eukaryota</taxon>
        <taxon>Fungi</taxon>
        <taxon>Fungi incertae sedis</taxon>
        <taxon>Mucoromycota</taxon>
        <taxon>Mucoromycotina</taxon>
        <taxon>Mucoromycetes</taxon>
        <taxon>Mucorales</taxon>
        <taxon>Mucorineae</taxon>
        <taxon>Mucoraceae</taxon>
        <taxon>Mucor</taxon>
    </lineage>
</organism>
<dbReference type="GO" id="GO:0007064">
    <property type="term" value="P:mitotic sister chromatid cohesion"/>
    <property type="evidence" value="ECO:0007669"/>
    <property type="project" value="InterPro"/>
</dbReference>
<evidence type="ECO:0000256" key="1">
    <source>
        <dbReference type="ARBA" id="ARBA00004123"/>
    </source>
</evidence>
<dbReference type="SUPFAM" id="SSF48371">
    <property type="entry name" value="ARM repeat"/>
    <property type="match status" value="1"/>
</dbReference>
<comment type="subcellular location">
    <subcellularLocation>
        <location evidence="1">Nucleus</location>
    </subcellularLocation>
</comment>
<evidence type="ECO:0000256" key="6">
    <source>
        <dbReference type="SAM" id="Coils"/>
    </source>
</evidence>
<evidence type="ECO:0000313" key="8">
    <source>
        <dbReference type="EMBL" id="KAG2202564.1"/>
    </source>
</evidence>
<keyword evidence="9" id="KW-1185">Reference proteome</keyword>
<dbReference type="PANTHER" id="PTHR12663:SF0">
    <property type="entry name" value="PRECOCIOUS DISSOCIATION OF SISTERS 5, ISOFORM A"/>
    <property type="match status" value="1"/>
</dbReference>
<proteinExistence type="predicted"/>
<dbReference type="InterPro" id="IPR039776">
    <property type="entry name" value="Pds5"/>
</dbReference>
<dbReference type="Gene3D" id="1.25.10.10">
    <property type="entry name" value="Leucine-rich Repeat Variant"/>
    <property type="match status" value="1"/>
</dbReference>
<comment type="caution">
    <text evidence="8">The sequence shown here is derived from an EMBL/GenBank/DDBJ whole genome shotgun (WGS) entry which is preliminary data.</text>
</comment>
<dbReference type="EMBL" id="JAEPRD010000059">
    <property type="protein sequence ID" value="KAG2202564.1"/>
    <property type="molecule type" value="Genomic_DNA"/>
</dbReference>
<dbReference type="InterPro" id="IPR011989">
    <property type="entry name" value="ARM-like"/>
</dbReference>
<feature type="compositionally biased region" description="Polar residues" evidence="7">
    <location>
        <begin position="1131"/>
        <end position="1142"/>
    </location>
</feature>
<keyword evidence="6" id="KW-0175">Coiled coil</keyword>
<dbReference type="GO" id="GO:0005634">
    <property type="term" value="C:nucleus"/>
    <property type="evidence" value="ECO:0007669"/>
    <property type="project" value="UniProtKB-SubCell"/>
</dbReference>
<evidence type="ECO:0000256" key="5">
    <source>
        <dbReference type="ARBA" id="ARBA00023306"/>
    </source>
</evidence>
<dbReference type="GO" id="GO:0051301">
    <property type="term" value="P:cell division"/>
    <property type="evidence" value="ECO:0007669"/>
    <property type="project" value="UniProtKB-KW"/>
</dbReference>
<feature type="coiled-coil region" evidence="6">
    <location>
        <begin position="37"/>
        <end position="64"/>
    </location>
</feature>
<evidence type="ECO:0000313" key="9">
    <source>
        <dbReference type="Proteomes" id="UP000603453"/>
    </source>
</evidence>
<evidence type="ECO:0000256" key="3">
    <source>
        <dbReference type="ARBA" id="ARBA00022776"/>
    </source>
</evidence>
<dbReference type="InterPro" id="IPR016024">
    <property type="entry name" value="ARM-type_fold"/>
</dbReference>
<sequence length="1142" mass="129017">MNIDEPMDTQVTEFSDSEVPTLAFSKSLIGTPKALKVGDLTALLKTLHEELKALDQNVDKESLATVTEELVHKQILKNTNKTNKALAACCLADIVRLHAPTCPYTIEQIREIFTFFVSQLCQFGTDSPDFQYHFYLLENLQSVKTFLLLNEIDNADDIVLPLADDFFKVTEKGTLARNVELCMTDVLIQLLEDVGLLGTELTELILEQFEKFEKGSTNPAYLMALDICYACPNIIQRRVCQYFSDALITVSSSESSVEEFEDLKKAHQLILKINATISDLLLNVLPLLQEEMRVDQINVRQLATEMMGQLFADPTSTVAEKYPLIWKTWLGRRDDKSIALRTKWLEMCVDIYKNHRESIPELIECFKEKLSDPDDKVRSTACKVLGEIEMENDLKSLDIQLLKSVAERTKDKKSSVRSVAMNTIGSIYQNCYLRIEANDKLAIEKIGWIPDTILNRLYVGDPSVTMNLESTLHKFILPEIENDAERTERLITMIESLEEKQKLAFTGLVRKKSAFNSNMQNYAKLCQDHMNNANQSEHEVLRSDEFMKYLAAQFPDKARTLNALRSFLNRKSDKDIKLFKACIDLDRDYKRVCVAKTKLLASLNEDQSAIVEIFQALLNRACPLLLNKTNVPQLLKLSKVTKGRRRTVSTQKAVLAQELLKEISITYPTMYNSFTKDIIAEIMNDNDSAADESLEILAEISKAKNGLVNYKPDVSERLMSYIANGSTIQAEHAATALGNMKNAGVVLADLAANMCDELLLDSSNLLANLTGLAQFALYAPDLITPSIDSIIRFIESDLLQAETNEPEERNNDWCVYEDLPELSQQKIIGVRLLVNYLIACKERVEPEEYISNKIFTILWDLLDRSCDAAITDGTCAAETSHLRLGGSQAIVSLTTYAKYTNELTVPKFERLGITLQDTCFYVRSEFAESLMKGLQTEQIHPRYYALLFLCAHEPEEVLLKQVKSFIQKRISAMMNVKGGESSVLDSSLVRLIHILAHHPDFSVATEDLDISAQYIRFYLSCVANPDNVSFLYHIVQKIKLSKDMISPELSQNSYVLCDLAGVLIKNKCKDAAWPLVAFEGHVSLQSSRLYRTLPTGTIQTETIKKSYLPTEYVQQLEKEHGHKAGDKRSKSSVSATNKRVKV</sequence>
<dbReference type="OrthoDB" id="200660at2759"/>
<dbReference type="GO" id="GO:0006281">
    <property type="term" value="P:DNA repair"/>
    <property type="evidence" value="ECO:0007669"/>
    <property type="project" value="TreeGrafter"/>
</dbReference>
<protein>
    <submittedName>
        <fullName evidence="8">Uncharacterized protein</fullName>
    </submittedName>
</protein>
<feature type="compositionally biased region" description="Basic and acidic residues" evidence="7">
    <location>
        <begin position="1118"/>
        <end position="1129"/>
    </location>
</feature>
<accession>A0A8H7R158</accession>
<dbReference type="Proteomes" id="UP000603453">
    <property type="component" value="Unassembled WGS sequence"/>
</dbReference>
<evidence type="ECO:0000256" key="7">
    <source>
        <dbReference type="SAM" id="MobiDB-lite"/>
    </source>
</evidence>
<keyword evidence="3" id="KW-0498">Mitosis</keyword>
<dbReference type="Pfam" id="PF20168">
    <property type="entry name" value="PDS5"/>
    <property type="match status" value="1"/>
</dbReference>
<gene>
    <name evidence="8" type="ORF">INT47_012558</name>
</gene>
<reference evidence="8" key="1">
    <citation type="submission" date="2020-12" db="EMBL/GenBank/DDBJ databases">
        <title>Metabolic potential, ecology and presence of endohyphal bacteria is reflected in genomic diversity of Mucoromycotina.</title>
        <authorList>
            <person name="Muszewska A."/>
            <person name="Okrasinska A."/>
            <person name="Steczkiewicz K."/>
            <person name="Drgas O."/>
            <person name="Orlowska M."/>
            <person name="Perlinska-Lenart U."/>
            <person name="Aleksandrzak-Piekarczyk T."/>
            <person name="Szatraj K."/>
            <person name="Zielenkiewicz U."/>
            <person name="Pilsyk S."/>
            <person name="Malc E."/>
            <person name="Mieczkowski P."/>
            <person name="Kruszewska J.S."/>
            <person name="Biernat P."/>
            <person name="Pawlowska J."/>
        </authorList>
    </citation>
    <scope>NUCLEOTIDE SEQUENCE</scope>
    <source>
        <strain evidence="8">WA0000017839</strain>
    </source>
</reference>
<dbReference type="CDD" id="cd19953">
    <property type="entry name" value="PDS5"/>
    <property type="match status" value="1"/>
</dbReference>
<name>A0A8H7R158_9FUNG</name>
<keyword evidence="4" id="KW-0539">Nucleus</keyword>
<evidence type="ECO:0000256" key="2">
    <source>
        <dbReference type="ARBA" id="ARBA00022618"/>
    </source>
</evidence>
<keyword evidence="5" id="KW-0131">Cell cycle</keyword>
<keyword evidence="2" id="KW-0132">Cell division</keyword>
<dbReference type="GO" id="GO:0000785">
    <property type="term" value="C:chromatin"/>
    <property type="evidence" value="ECO:0007669"/>
    <property type="project" value="TreeGrafter"/>
</dbReference>
<dbReference type="AlphaFoldDB" id="A0A8H7R158"/>
<dbReference type="PANTHER" id="PTHR12663">
    <property type="entry name" value="ANDROGEN INDUCED INHIBITOR OF PROLIFERATION AS3 / PDS5-RELATED"/>
    <property type="match status" value="1"/>
</dbReference>
<evidence type="ECO:0000256" key="4">
    <source>
        <dbReference type="ARBA" id="ARBA00023242"/>
    </source>
</evidence>